<evidence type="ECO:0000259" key="3">
    <source>
        <dbReference type="SMART" id="SM01007"/>
    </source>
</evidence>
<dbReference type="InterPro" id="IPR050197">
    <property type="entry name" value="Aldolase_class_II_sugar_metab"/>
</dbReference>
<protein>
    <submittedName>
        <fullName evidence="4">Class II aldolase/adducin family protein</fullName>
    </submittedName>
</protein>
<dbReference type="Gene3D" id="3.40.225.10">
    <property type="entry name" value="Class II aldolase/adducin N-terminal domain"/>
    <property type="match status" value="1"/>
</dbReference>
<reference evidence="4 5" key="1">
    <citation type="submission" date="2020-04" db="EMBL/GenBank/DDBJ databases">
        <title>Ramlibacter sp. G-1-2-2 isolated from soil.</title>
        <authorList>
            <person name="Dahal R.H."/>
        </authorList>
    </citation>
    <scope>NUCLEOTIDE SEQUENCE [LARGE SCALE GENOMIC DNA]</scope>
    <source>
        <strain evidence="4 5">G-1-2-2</strain>
    </source>
</reference>
<dbReference type="InterPro" id="IPR036409">
    <property type="entry name" value="Aldolase_II/adducin_N_sf"/>
</dbReference>
<organism evidence="4 5">
    <name type="scientific">Ramlibacter agri</name>
    <dbReference type="NCBI Taxonomy" id="2728837"/>
    <lineage>
        <taxon>Bacteria</taxon>
        <taxon>Pseudomonadati</taxon>
        <taxon>Pseudomonadota</taxon>
        <taxon>Betaproteobacteria</taxon>
        <taxon>Burkholderiales</taxon>
        <taxon>Comamonadaceae</taxon>
        <taxon>Ramlibacter</taxon>
    </lineage>
</organism>
<dbReference type="SUPFAM" id="SSF53639">
    <property type="entry name" value="AraD/HMP-PK domain-like"/>
    <property type="match status" value="1"/>
</dbReference>
<dbReference type="GO" id="GO:0046872">
    <property type="term" value="F:metal ion binding"/>
    <property type="evidence" value="ECO:0007669"/>
    <property type="project" value="UniProtKB-KW"/>
</dbReference>
<dbReference type="GO" id="GO:0019323">
    <property type="term" value="P:pentose catabolic process"/>
    <property type="evidence" value="ECO:0007669"/>
    <property type="project" value="TreeGrafter"/>
</dbReference>
<name>A0A848H809_9BURK</name>
<dbReference type="PANTHER" id="PTHR22789:SF0">
    <property type="entry name" value="3-OXO-TETRONATE 4-PHOSPHATE DECARBOXYLASE-RELATED"/>
    <property type="match status" value="1"/>
</dbReference>
<keyword evidence="1" id="KW-0479">Metal-binding</keyword>
<dbReference type="GO" id="GO:0005829">
    <property type="term" value="C:cytosol"/>
    <property type="evidence" value="ECO:0007669"/>
    <property type="project" value="TreeGrafter"/>
</dbReference>
<evidence type="ECO:0000256" key="2">
    <source>
        <dbReference type="ARBA" id="ARBA00023239"/>
    </source>
</evidence>
<keyword evidence="2" id="KW-0456">Lyase</keyword>
<dbReference type="RefSeq" id="WP_169418783.1">
    <property type="nucleotide sequence ID" value="NZ_JABBFX010000001.1"/>
</dbReference>
<comment type="caution">
    <text evidence="4">The sequence shown here is derived from an EMBL/GenBank/DDBJ whole genome shotgun (WGS) entry which is preliminary data.</text>
</comment>
<dbReference type="Proteomes" id="UP000541185">
    <property type="component" value="Unassembled WGS sequence"/>
</dbReference>
<dbReference type="EMBL" id="JABBFX010000001">
    <property type="protein sequence ID" value="NML44673.1"/>
    <property type="molecule type" value="Genomic_DNA"/>
</dbReference>
<accession>A0A848H809</accession>
<evidence type="ECO:0000313" key="4">
    <source>
        <dbReference type="EMBL" id="NML44673.1"/>
    </source>
</evidence>
<dbReference type="InterPro" id="IPR001303">
    <property type="entry name" value="Aldolase_II/adducin_N"/>
</dbReference>
<proteinExistence type="predicted"/>
<dbReference type="SMART" id="SM01007">
    <property type="entry name" value="Aldolase_II"/>
    <property type="match status" value="1"/>
</dbReference>
<keyword evidence="5" id="KW-1185">Reference proteome</keyword>
<evidence type="ECO:0000313" key="5">
    <source>
        <dbReference type="Proteomes" id="UP000541185"/>
    </source>
</evidence>
<gene>
    <name evidence="4" type="ORF">HHL11_12990</name>
</gene>
<feature type="domain" description="Class II aldolase/adducin N-terminal" evidence="3">
    <location>
        <begin position="14"/>
        <end position="200"/>
    </location>
</feature>
<dbReference type="Pfam" id="PF00596">
    <property type="entry name" value="Aldolase_II"/>
    <property type="match status" value="1"/>
</dbReference>
<dbReference type="PANTHER" id="PTHR22789">
    <property type="entry name" value="FUCULOSE PHOSPHATE ALDOLASE"/>
    <property type="match status" value="1"/>
</dbReference>
<dbReference type="GO" id="GO:0016832">
    <property type="term" value="F:aldehyde-lyase activity"/>
    <property type="evidence" value="ECO:0007669"/>
    <property type="project" value="TreeGrafter"/>
</dbReference>
<sequence length="246" mass="26567">MTSGLQRPSQQLVDDLVVANHILFHQGVVDAFGHVSVRHDKNPEHFLLARNMAPGTVGAEDIVTYTHDGTPLDADGRRVYLERFIHGSIYRARPDVMAVVHSHSPSVVPFTVSRQARLRPVCHMSGFLGAGAPLFEIREAAGDASDLLITSDGLGRALADSLASANCVLMRGHGSTVVAPTLKLAVYRAVYAEVNARLQAQALQLGDPEYLTEGEARAAMASTEGQVERPWALWKADAERALADRA</sequence>
<dbReference type="AlphaFoldDB" id="A0A848H809"/>
<evidence type="ECO:0000256" key="1">
    <source>
        <dbReference type="ARBA" id="ARBA00022723"/>
    </source>
</evidence>